<dbReference type="RefSeq" id="WP_109193789.1">
    <property type="nucleotide sequence ID" value="NZ_CP029255.1"/>
</dbReference>
<keyword evidence="3" id="KW-1185">Reference proteome</keyword>
<evidence type="ECO:0000313" key="3">
    <source>
        <dbReference type="Proteomes" id="UP000245250"/>
    </source>
</evidence>
<evidence type="ECO:0000259" key="1">
    <source>
        <dbReference type="Pfam" id="PF03432"/>
    </source>
</evidence>
<dbReference type="InterPro" id="IPR005094">
    <property type="entry name" value="Endonuclease_MobA/VirD2"/>
</dbReference>
<dbReference type="Pfam" id="PF03432">
    <property type="entry name" value="Relaxase"/>
    <property type="match status" value="1"/>
</dbReference>
<proteinExistence type="predicted"/>
<reference evidence="2 3" key="1">
    <citation type="submission" date="2018-05" db="EMBL/GenBank/DDBJ databases">
        <title>Genome sequencing of Flavobacterium sp. HYN0056.</title>
        <authorList>
            <person name="Yi H."/>
            <person name="Baek C."/>
        </authorList>
    </citation>
    <scope>NUCLEOTIDE SEQUENCE [LARGE SCALE GENOMIC DNA]</scope>
    <source>
        <strain evidence="2 3">HYN0056</strain>
    </source>
</reference>
<feature type="domain" description="MobA/VirD2-like nuclease" evidence="1">
    <location>
        <begin position="17"/>
        <end position="151"/>
    </location>
</feature>
<sequence length="421" mass="47538">MVAVIKTGHSVRSIFTYNENKVKGGKAQCIGEGNYPMDVSRMNQSLKLNRLLNQNALNGNVKRGSVHISLNFHPSENYPAEKLMEIAHSYMERIGFGQQPYLVYQHHDAGHPHIHIVSIKVRPDGSRIDMQNIGRNQSEKARKEIEKDFRLVRAEDAEKQVFSALKPIPVTKAQYGKMESKKAMSNVLQTVISAYKYTSLAELNAVLQLYNIKADRGSEESRIFKAGGLVYCIIGRNGKPVGVPIKASDFSMRPTLSFLERKFVLNNTERAFEKKRIRSAVDSVLFGKNISLEKLVSMLEKQGINTVLRKSDAGLLYGLTYVDHVTRCVFNGSALGRNYSAKAVLERCAAGSEKEKIPGNREVLQKAQDSDFEEYLQGRGQEINTKGLEELMKPEWQGDYVLGKFKARRKKRKRKGRPDLK</sequence>
<name>A0A2S1YQT9_9FLAO</name>
<protein>
    <submittedName>
        <fullName evidence="2">Relaxase</fullName>
    </submittedName>
</protein>
<evidence type="ECO:0000313" key="2">
    <source>
        <dbReference type="EMBL" id="AWK06372.1"/>
    </source>
</evidence>
<accession>A0A2S1YQT9</accession>
<dbReference type="EMBL" id="CP029255">
    <property type="protein sequence ID" value="AWK06372.1"/>
    <property type="molecule type" value="Genomic_DNA"/>
</dbReference>
<dbReference type="KEGG" id="fcr:HYN56_19930"/>
<organism evidence="2 3">
    <name type="scientific">Flavobacterium crocinum</name>
    <dbReference type="NCBI Taxonomy" id="2183896"/>
    <lineage>
        <taxon>Bacteria</taxon>
        <taxon>Pseudomonadati</taxon>
        <taxon>Bacteroidota</taxon>
        <taxon>Flavobacteriia</taxon>
        <taxon>Flavobacteriales</taxon>
        <taxon>Flavobacteriaceae</taxon>
        <taxon>Flavobacterium</taxon>
    </lineage>
</organism>
<dbReference type="Proteomes" id="UP000245250">
    <property type="component" value="Chromosome"/>
</dbReference>
<dbReference type="AlphaFoldDB" id="A0A2S1YQT9"/>
<dbReference type="OrthoDB" id="915634at2"/>
<gene>
    <name evidence="2" type="ORF">HYN56_19930</name>
</gene>